<dbReference type="RefSeq" id="WP_004980062.1">
    <property type="nucleotide sequence ID" value="NZ_KB849705.1"/>
</dbReference>
<dbReference type="EMBL" id="APPZ01000006">
    <property type="protein sequence ID" value="ENV73259.1"/>
    <property type="molecule type" value="Genomic_DNA"/>
</dbReference>
<dbReference type="PATRIC" id="fig|1217662.4.peg.1117"/>
<dbReference type="HOGENOM" id="CLU_2128087_0_0_6"/>
<gene>
    <name evidence="1" type="ORF">F946_01149</name>
</gene>
<evidence type="ECO:0000313" key="1">
    <source>
        <dbReference type="EMBL" id="ENV73259.1"/>
    </source>
</evidence>
<dbReference type="AlphaFoldDB" id="N9CRV3"/>
<organism evidence="1 2">
    <name type="scientific">Acinetobacter johnsonii ANC 3681</name>
    <dbReference type="NCBI Taxonomy" id="1217662"/>
    <lineage>
        <taxon>Bacteria</taxon>
        <taxon>Pseudomonadati</taxon>
        <taxon>Pseudomonadota</taxon>
        <taxon>Gammaproteobacteria</taxon>
        <taxon>Moraxellales</taxon>
        <taxon>Moraxellaceae</taxon>
        <taxon>Acinetobacter</taxon>
    </lineage>
</organism>
<dbReference type="Proteomes" id="UP000018444">
    <property type="component" value="Unassembled WGS sequence"/>
</dbReference>
<name>N9CRV3_ACIJO</name>
<dbReference type="GeneID" id="56338351"/>
<evidence type="ECO:0000313" key="2">
    <source>
        <dbReference type="Proteomes" id="UP000018444"/>
    </source>
</evidence>
<accession>N9CRV3</accession>
<comment type="caution">
    <text evidence="1">The sequence shown here is derived from an EMBL/GenBank/DDBJ whole genome shotgun (WGS) entry which is preliminary data.</text>
</comment>
<sequence>MKFIQSKAEIQQIQEQLIAQAILETIQMLEEQYEEPYQATQHGWFVLCENDQDLIQPFQNLTFSLAEKLNAGEVEFVEKKKDWYEVYILLNDNEGILVYVPKAIFEQHKLKVI</sequence>
<protein>
    <submittedName>
        <fullName evidence="1">Uncharacterized protein</fullName>
    </submittedName>
</protein>
<proteinExistence type="predicted"/>
<reference evidence="1 2" key="1">
    <citation type="submission" date="2013-02" db="EMBL/GenBank/DDBJ databases">
        <title>The Genome Sequence of Acinetobacter johnsonii ANC 3681.</title>
        <authorList>
            <consortium name="The Broad Institute Genome Sequencing Platform"/>
            <consortium name="The Broad Institute Genome Sequencing Center for Infectious Disease"/>
            <person name="Cerqueira G."/>
            <person name="Feldgarden M."/>
            <person name="Courvalin P."/>
            <person name="Perichon B."/>
            <person name="Grillot-Courvalin C."/>
            <person name="Clermont D."/>
            <person name="Rocha E."/>
            <person name="Yoon E.-J."/>
            <person name="Nemec A."/>
            <person name="Walker B."/>
            <person name="Young S.K."/>
            <person name="Zeng Q."/>
            <person name="Gargeya S."/>
            <person name="Fitzgerald M."/>
            <person name="Haas B."/>
            <person name="Abouelleil A."/>
            <person name="Alvarado L."/>
            <person name="Arachchi H.M."/>
            <person name="Berlin A.M."/>
            <person name="Chapman S.B."/>
            <person name="Dewar J."/>
            <person name="Goldberg J."/>
            <person name="Griggs A."/>
            <person name="Gujja S."/>
            <person name="Hansen M."/>
            <person name="Howarth C."/>
            <person name="Imamovic A."/>
            <person name="Larimer J."/>
            <person name="McCowan C."/>
            <person name="Murphy C."/>
            <person name="Neiman D."/>
            <person name="Pearson M."/>
            <person name="Priest M."/>
            <person name="Roberts A."/>
            <person name="Saif S."/>
            <person name="Shea T."/>
            <person name="Sisk P."/>
            <person name="Sykes S."/>
            <person name="Wortman J."/>
            <person name="Nusbaum C."/>
            <person name="Birren B."/>
        </authorList>
    </citation>
    <scope>NUCLEOTIDE SEQUENCE [LARGE SCALE GENOMIC DNA]</scope>
    <source>
        <strain evidence="1 2">ANC 3681</strain>
    </source>
</reference>